<dbReference type="AlphaFoldDB" id="A0A8H5AV73"/>
<dbReference type="EC" id="2.-.-.-" evidence="1"/>
<keyword evidence="4" id="KW-1185">Reference proteome</keyword>
<keyword evidence="1" id="KW-0256">Endoplasmic reticulum</keyword>
<keyword evidence="1" id="KW-0337">GPI-anchor biosynthesis</keyword>
<dbReference type="PANTHER" id="PTHR12250">
    <property type="entry name" value="PHOSPHATIDYLINOSITOL GLYCAN, CLASS N"/>
    <property type="match status" value="1"/>
</dbReference>
<feature type="compositionally biased region" description="Basic residues" evidence="2">
    <location>
        <begin position="985"/>
        <end position="994"/>
    </location>
</feature>
<dbReference type="UniPathway" id="UPA00196"/>
<sequence length="1077" mass="121194">MSLSSGSLSIFYMTSVVLDGMQHFSFASSHTPAKRLVLIVVDDLGPDFLFNPKSFPDRPRPQDDEHSDIIAPYLRSVIQFRGAFGVSRTVAPNEGLGLATIITGTAVPFVRKGWVDEPVDSLLGRAHRTYAFGTSTILSMFAGSTPEGKVKEWRRWKTEDFAEGIDASVLDWAAFEEMKMLFTNATSDPKLNAELTEDKTLILLTLRGLNTTAALDEATVTKNIMVMDKIVQETESLVRNFYNEKEGEEETTYIFTASCGTSPKNYWDGRKDDTRTPLVMWGKGVRGPQSAIADDIHSSQWGLEGLLRRDILQSDLSPLIATLLGTEWPAHSIGTLPGIVHHSNSYQEPDKLENVENGFVLFDEEDIARAAEVNAKVMLEQLRVQEAISRFRKAFALMSFSPVTLPMFTSYLTDVNTLIRQRHFTQARKKASVLIQLVSESIRHVETFNETVSQVEANLLHVVPQTRPLNIVQRLINRSMKTKLTEKAARWALASAIFAAISLMVWLQQASWKYVASVTWPFCFWVEVAEVFVACLLSSGLRAQGPIETLDMIEDVLQPATKQRKDDEFREQLHHVINWISGQVALIEERKVREERWEQNLEYLRESIYPVEGGDMIHAIHEKLDERQRIQDEISKEKSQKRTEKAAYVMQTRETVGELYKSFQEFLERWEDDVRRYRDKGKGREEADGGAIVNELTRQNQELRELLQSVSDGECHVSATIWLLVVITGPNPVPAWREDCERHHIDTINAVRETAHEQVPFNIQGYLDEFSKALASEVRMLLGEVGKLREERHGLLHEIGYLFCVRSKYRPGGEFEPDWKPTPGMPGGPPAEGPSTPEILQAFPGWRHVTQRTKKKKKEAAPQPPRPGEPMHGVPLPPGMDPRRQVQSWATWQPDPGLRPTPSSVEPILLVPDRGSPGLFGPRTPHGLVHTPPAVEPNPLVPDTEKQEWMPSSFPRKEDPKSEKPTVPLPQSSEPKLAKSGWVHVSRRRNRTKKSSLPPHPPPPPPPGTLDAKRLQKETGVDPIARSQGASWAAWQPDPGLQPSVDPTILVPAGLFGPRSPELAPNPKPSGSRDWRR</sequence>
<dbReference type="GO" id="GO:0005789">
    <property type="term" value="C:endoplasmic reticulum membrane"/>
    <property type="evidence" value="ECO:0007669"/>
    <property type="project" value="UniProtKB-SubCell"/>
</dbReference>
<evidence type="ECO:0000313" key="3">
    <source>
        <dbReference type="EMBL" id="KAF5311559.1"/>
    </source>
</evidence>
<comment type="function">
    <text evidence="1">Ethanolamine phosphate transferase involved in glycosylphosphatidylinositol-anchor biosynthesis. Transfers ethanolamine phosphate to the first alpha-1,4-linked mannose of the glycosylphosphatidylinositol precursor of GPI-anchor.</text>
</comment>
<name>A0A8H5AV73_9AGAR</name>
<feature type="compositionally biased region" description="Basic and acidic residues" evidence="2">
    <location>
        <begin position="955"/>
        <end position="964"/>
    </location>
</feature>
<keyword evidence="1" id="KW-0808">Transferase</keyword>
<dbReference type="Proteomes" id="UP000559256">
    <property type="component" value="Unassembled WGS sequence"/>
</dbReference>
<evidence type="ECO:0000256" key="2">
    <source>
        <dbReference type="SAM" id="MobiDB-lite"/>
    </source>
</evidence>
<comment type="pathway">
    <text evidence="1">Glycolipid biosynthesis; glycosylphosphatidylinositol-anchor biosynthesis.</text>
</comment>
<evidence type="ECO:0000313" key="4">
    <source>
        <dbReference type="Proteomes" id="UP000559256"/>
    </source>
</evidence>
<dbReference type="InterPro" id="IPR017850">
    <property type="entry name" value="Alkaline_phosphatase_core_sf"/>
</dbReference>
<feature type="compositionally biased region" description="Pro residues" evidence="2">
    <location>
        <begin position="998"/>
        <end position="1008"/>
    </location>
</feature>
<comment type="caution">
    <text evidence="3">The sequence shown here is derived from an EMBL/GenBank/DDBJ whole genome shotgun (WGS) entry which is preliminary data.</text>
</comment>
<dbReference type="EMBL" id="JAACJM010000540">
    <property type="protein sequence ID" value="KAF5311559.1"/>
    <property type="molecule type" value="Genomic_DNA"/>
</dbReference>
<feature type="compositionally biased region" description="Basic residues" evidence="2">
    <location>
        <begin position="849"/>
        <end position="858"/>
    </location>
</feature>
<gene>
    <name evidence="3" type="ORF">D9758_018400</name>
</gene>
<comment type="similarity">
    <text evidence="1">Belongs to the PIGG/PIGN/PIGO family. PIGN subfamily.</text>
</comment>
<dbReference type="InterPro" id="IPR007070">
    <property type="entry name" value="GPI_EtnP_transferase_1"/>
</dbReference>
<dbReference type="SUPFAM" id="SSF53649">
    <property type="entry name" value="Alkaline phosphatase-like"/>
    <property type="match status" value="1"/>
</dbReference>
<accession>A0A8H5AV73</accession>
<comment type="subcellular location">
    <subcellularLocation>
        <location evidence="1">Endoplasmic reticulum membrane</location>
        <topology evidence="1">Multi-pass membrane protein</topology>
    </subcellularLocation>
</comment>
<proteinExistence type="inferred from homology"/>
<dbReference type="GO" id="GO:0051377">
    <property type="term" value="F:mannose-ethanolamine phosphotransferase activity"/>
    <property type="evidence" value="ECO:0007669"/>
    <property type="project" value="UniProtKB-UniRule"/>
</dbReference>
<evidence type="ECO:0000256" key="1">
    <source>
        <dbReference type="RuleBase" id="RU367138"/>
    </source>
</evidence>
<reference evidence="3 4" key="1">
    <citation type="journal article" date="2020" name="ISME J.">
        <title>Uncovering the hidden diversity of litter-decomposition mechanisms in mushroom-forming fungi.</title>
        <authorList>
            <person name="Floudas D."/>
            <person name="Bentzer J."/>
            <person name="Ahren D."/>
            <person name="Johansson T."/>
            <person name="Persson P."/>
            <person name="Tunlid A."/>
        </authorList>
    </citation>
    <scope>NUCLEOTIDE SEQUENCE [LARGE SCALE GENOMIC DNA]</scope>
    <source>
        <strain evidence="3 4">CBS 291.85</strain>
    </source>
</reference>
<dbReference type="GO" id="GO:0006506">
    <property type="term" value="P:GPI anchor biosynthetic process"/>
    <property type="evidence" value="ECO:0007669"/>
    <property type="project" value="UniProtKB-UniPathway"/>
</dbReference>
<dbReference type="PANTHER" id="PTHR12250:SF0">
    <property type="entry name" value="GPI ETHANOLAMINE PHOSPHATE TRANSFERASE 1"/>
    <property type="match status" value="1"/>
</dbReference>
<organism evidence="3 4">
    <name type="scientific">Tetrapyrgos nigripes</name>
    <dbReference type="NCBI Taxonomy" id="182062"/>
    <lineage>
        <taxon>Eukaryota</taxon>
        <taxon>Fungi</taxon>
        <taxon>Dikarya</taxon>
        <taxon>Basidiomycota</taxon>
        <taxon>Agaricomycotina</taxon>
        <taxon>Agaricomycetes</taxon>
        <taxon>Agaricomycetidae</taxon>
        <taxon>Agaricales</taxon>
        <taxon>Marasmiineae</taxon>
        <taxon>Marasmiaceae</taxon>
        <taxon>Tetrapyrgos</taxon>
    </lineage>
</organism>
<feature type="compositionally biased region" description="Basic and acidic residues" evidence="2">
    <location>
        <begin position="1011"/>
        <end position="1020"/>
    </location>
</feature>
<dbReference type="Gene3D" id="3.40.720.10">
    <property type="entry name" value="Alkaline Phosphatase, subunit A"/>
    <property type="match status" value="1"/>
</dbReference>
<protein>
    <recommendedName>
        <fullName evidence="1">GPI ethanolamine phosphate transferase 1</fullName>
        <ecNumber evidence="1">2.-.-.-</ecNumber>
    </recommendedName>
</protein>
<feature type="region of interest" description="Disordered" evidence="2">
    <location>
        <begin position="849"/>
        <end position="1077"/>
    </location>
</feature>
<dbReference type="OrthoDB" id="2507336at2759"/>